<evidence type="ECO:0000256" key="1">
    <source>
        <dbReference type="SAM" id="MobiDB-lite"/>
    </source>
</evidence>
<feature type="region of interest" description="Disordered" evidence="1">
    <location>
        <begin position="1"/>
        <end position="43"/>
    </location>
</feature>
<keyword evidence="3" id="KW-1185">Reference proteome</keyword>
<proteinExistence type="predicted"/>
<comment type="caution">
    <text evidence="2">The sequence shown here is derived from an EMBL/GenBank/DDBJ whole genome shotgun (WGS) entry which is preliminary data.</text>
</comment>
<dbReference type="Proteomes" id="UP000562929">
    <property type="component" value="Unassembled WGS sequence"/>
</dbReference>
<evidence type="ECO:0000313" key="3">
    <source>
        <dbReference type="Proteomes" id="UP000562929"/>
    </source>
</evidence>
<accession>A0A8H4QAU8</accession>
<dbReference type="EMBL" id="JAACLJ010000002">
    <property type="protein sequence ID" value="KAF4592351.1"/>
    <property type="molecule type" value="Genomic_DNA"/>
</dbReference>
<organism evidence="2 3">
    <name type="scientific">Ophiocordyceps camponoti-floridani</name>
    <dbReference type="NCBI Taxonomy" id="2030778"/>
    <lineage>
        <taxon>Eukaryota</taxon>
        <taxon>Fungi</taxon>
        <taxon>Dikarya</taxon>
        <taxon>Ascomycota</taxon>
        <taxon>Pezizomycotina</taxon>
        <taxon>Sordariomycetes</taxon>
        <taxon>Hypocreomycetidae</taxon>
        <taxon>Hypocreales</taxon>
        <taxon>Ophiocordycipitaceae</taxon>
        <taxon>Ophiocordyceps</taxon>
    </lineage>
</organism>
<protein>
    <submittedName>
        <fullName evidence="2">ORF21 protein</fullName>
    </submittedName>
</protein>
<name>A0A8H4QAU8_9HYPO</name>
<gene>
    <name evidence="2" type="ORF">GQ602_002650</name>
</gene>
<reference evidence="2 3" key="1">
    <citation type="journal article" date="2020" name="G3 (Bethesda)">
        <title>Genetic Underpinnings of Host Manipulation by Ophiocordyceps as Revealed by Comparative Transcriptomics.</title>
        <authorList>
            <person name="Will I."/>
            <person name="Das B."/>
            <person name="Trinh T."/>
            <person name="Brachmann A."/>
            <person name="Ohm R.A."/>
            <person name="de Bekker C."/>
        </authorList>
    </citation>
    <scope>NUCLEOTIDE SEQUENCE [LARGE SCALE GENOMIC DNA]</scope>
    <source>
        <strain evidence="2 3">EC05</strain>
    </source>
</reference>
<dbReference type="OrthoDB" id="5336357at2759"/>
<evidence type="ECO:0000313" key="2">
    <source>
        <dbReference type="EMBL" id="KAF4592351.1"/>
    </source>
</evidence>
<sequence length="189" mass="20700">MAKRKRSFSELTAPPSASSLQLRSEPHLPSRTLKRYRDGRPSEDVVHERTLGILFSAQRRGEQQQQQHLSPLNHQIDVQMGMTSPPSRDRQGTLHRYWNIATEPSSVASSPQPVMSPVECGCEDCGRCATNVDGEMPDMGGVACIVCGKMVCLACSVSNLGEDRHCLNCVGAKAWVGGCRSSTDRTLVF</sequence>
<dbReference type="AlphaFoldDB" id="A0A8H4QAU8"/>